<reference evidence="1 2" key="1">
    <citation type="journal article" date="2023" name="Elife">
        <title>Identification of key yeast species and microbe-microbe interactions impacting larval growth of Drosophila in the wild.</title>
        <authorList>
            <person name="Mure A."/>
            <person name="Sugiura Y."/>
            <person name="Maeda R."/>
            <person name="Honda K."/>
            <person name="Sakurai N."/>
            <person name="Takahashi Y."/>
            <person name="Watada M."/>
            <person name="Katoh T."/>
            <person name="Gotoh A."/>
            <person name="Gotoh Y."/>
            <person name="Taniguchi I."/>
            <person name="Nakamura K."/>
            <person name="Hayashi T."/>
            <person name="Katayama T."/>
            <person name="Uemura T."/>
            <person name="Hattori Y."/>
        </authorList>
    </citation>
    <scope>NUCLEOTIDE SEQUENCE [LARGE SCALE GENOMIC DNA]</scope>
    <source>
        <strain evidence="1 2">PK-24</strain>
    </source>
</reference>
<keyword evidence="2" id="KW-1185">Reference proteome</keyword>
<dbReference type="AlphaFoldDB" id="A0AAV5R2C0"/>
<proteinExistence type="predicted"/>
<organism evidence="1 2">
    <name type="scientific">Pichia kluyveri</name>
    <name type="common">Yeast</name>
    <dbReference type="NCBI Taxonomy" id="36015"/>
    <lineage>
        <taxon>Eukaryota</taxon>
        <taxon>Fungi</taxon>
        <taxon>Dikarya</taxon>
        <taxon>Ascomycota</taxon>
        <taxon>Saccharomycotina</taxon>
        <taxon>Pichiomycetes</taxon>
        <taxon>Pichiales</taxon>
        <taxon>Pichiaceae</taxon>
        <taxon>Pichia</taxon>
    </lineage>
</organism>
<evidence type="ECO:0000313" key="1">
    <source>
        <dbReference type="EMBL" id="GMM45631.1"/>
    </source>
</evidence>
<protein>
    <submittedName>
        <fullName evidence="1">Uncharacterized protein</fullName>
    </submittedName>
</protein>
<name>A0AAV5R2C0_PICKL</name>
<dbReference type="Proteomes" id="UP001378960">
    <property type="component" value="Unassembled WGS sequence"/>
</dbReference>
<dbReference type="EMBL" id="BTGB01000002">
    <property type="protein sequence ID" value="GMM45631.1"/>
    <property type="molecule type" value="Genomic_DNA"/>
</dbReference>
<accession>A0AAV5R2C0</accession>
<evidence type="ECO:0000313" key="2">
    <source>
        <dbReference type="Proteomes" id="UP001378960"/>
    </source>
</evidence>
<sequence>MNKESRIPGYIIQDDYSNLTYEMYSKDIEEISISITTDNDIKGSELIIVSEQLKGKLIGKKEYRDKKKIGNVNIRYGEGDDSEEEEYDEYEQVYVNKNSSKIVSMYGKRDIRDLPIYQIRDGSIIKIMIIIPIFNNYYIYNELSEKIIENIIPKKVTILAEKSLKASMTVECNKYGIKVDDLDTGSVITSNDLLYL</sequence>
<gene>
    <name evidence="1" type="ORF">DAPK24_022060</name>
</gene>
<comment type="caution">
    <text evidence="1">The sequence shown here is derived from an EMBL/GenBank/DDBJ whole genome shotgun (WGS) entry which is preliminary data.</text>
</comment>